<keyword evidence="2" id="KW-0521">NADP</keyword>
<proteinExistence type="inferred from homology"/>
<dbReference type="Gene3D" id="3.40.50.720">
    <property type="entry name" value="NAD(P)-binding Rossmann-like Domain"/>
    <property type="match status" value="1"/>
</dbReference>
<reference evidence="4 5" key="1">
    <citation type="submission" date="2016-04" db="EMBL/GenBank/DDBJ databases">
        <title>Evolutionary innovation and constraint leading to complex multicellularity in the Ascomycota.</title>
        <authorList>
            <person name="Cisse O."/>
            <person name="Nguyen A."/>
            <person name="Hewitt D.A."/>
            <person name="Jedd G."/>
            <person name="Stajich J.E."/>
        </authorList>
    </citation>
    <scope>NUCLEOTIDE SEQUENCE [LARGE SCALE GENOMIC DNA]</scope>
    <source>
        <strain evidence="4 5">DAH-3</strain>
    </source>
</reference>
<evidence type="ECO:0000256" key="1">
    <source>
        <dbReference type="ARBA" id="ARBA00006484"/>
    </source>
</evidence>
<dbReference type="CDD" id="cd05327">
    <property type="entry name" value="retinol-DH_like_SDR_c_like"/>
    <property type="match status" value="1"/>
</dbReference>
<accession>A0A1U7LNT2</accession>
<organism evidence="4 5">
    <name type="scientific">Neolecta irregularis (strain DAH-3)</name>
    <dbReference type="NCBI Taxonomy" id="1198029"/>
    <lineage>
        <taxon>Eukaryota</taxon>
        <taxon>Fungi</taxon>
        <taxon>Dikarya</taxon>
        <taxon>Ascomycota</taxon>
        <taxon>Taphrinomycotina</taxon>
        <taxon>Neolectales</taxon>
        <taxon>Neolectaceae</taxon>
        <taxon>Neolecta</taxon>
    </lineage>
</organism>
<dbReference type="SUPFAM" id="SSF51735">
    <property type="entry name" value="NAD(P)-binding Rossmann-fold domains"/>
    <property type="match status" value="1"/>
</dbReference>
<evidence type="ECO:0000256" key="2">
    <source>
        <dbReference type="ARBA" id="ARBA00022857"/>
    </source>
</evidence>
<dbReference type="InterPro" id="IPR002347">
    <property type="entry name" value="SDR_fam"/>
</dbReference>
<dbReference type="EMBL" id="LXFE01000870">
    <property type="protein sequence ID" value="OLL24330.1"/>
    <property type="molecule type" value="Genomic_DNA"/>
</dbReference>
<dbReference type="Pfam" id="PF00106">
    <property type="entry name" value="adh_short"/>
    <property type="match status" value="1"/>
</dbReference>
<keyword evidence="3" id="KW-0560">Oxidoreductase</keyword>
<dbReference type="GO" id="GO:0016491">
    <property type="term" value="F:oxidoreductase activity"/>
    <property type="evidence" value="ECO:0007669"/>
    <property type="project" value="UniProtKB-KW"/>
</dbReference>
<dbReference type="STRING" id="1198029.A0A1U7LNT2"/>
<name>A0A1U7LNT2_NEOID</name>
<protein>
    <submittedName>
        <fullName evidence="4">Putative oxidoreductase</fullName>
    </submittedName>
</protein>
<dbReference type="OMA" id="ELQWGAN"/>
<dbReference type="AlphaFoldDB" id="A0A1U7LNT2"/>
<sequence>MSITPFNASLIPDLSGKIALVTGGNTGIGYITCLELVRHNAKVYLGARNKDRAQEAIKQLKNQVPTAQVEWLSLDLGDLNRVEEAASNFKKKESRLHLLINNAGIMATPYETNKDGIEIQFATNYIGHFFLTHLLLPTLSLTAKDSAAHQVRVVNISSLAHNMAPNGGINFDDPNNTGRFFLKPWARYAQSKLANILHANYLDRHYSNRGIDFISLHPGSITCIFKVIYWFAFFVFITPDQGALTTLFAATSPKAESGKYYIPFGKEGTISSCAGDDKLQDRLYEWTCTKLKSLGYIQD</sequence>
<gene>
    <name evidence="4" type="ORF">NEOLI_004479</name>
</gene>
<dbReference type="OrthoDB" id="191139at2759"/>
<dbReference type="PRINTS" id="PR00081">
    <property type="entry name" value="GDHRDH"/>
</dbReference>
<comment type="similarity">
    <text evidence="1">Belongs to the short-chain dehydrogenases/reductases (SDR) family.</text>
</comment>
<comment type="caution">
    <text evidence="4">The sequence shown here is derived from an EMBL/GenBank/DDBJ whole genome shotgun (WGS) entry which is preliminary data.</text>
</comment>
<evidence type="ECO:0000313" key="5">
    <source>
        <dbReference type="Proteomes" id="UP000186594"/>
    </source>
</evidence>
<evidence type="ECO:0000256" key="3">
    <source>
        <dbReference type="ARBA" id="ARBA00023002"/>
    </source>
</evidence>
<dbReference type="PANTHER" id="PTHR24320">
    <property type="entry name" value="RETINOL DEHYDROGENASE"/>
    <property type="match status" value="1"/>
</dbReference>
<dbReference type="InterPro" id="IPR036291">
    <property type="entry name" value="NAD(P)-bd_dom_sf"/>
</dbReference>
<keyword evidence="5" id="KW-1185">Reference proteome</keyword>
<dbReference type="Proteomes" id="UP000186594">
    <property type="component" value="Unassembled WGS sequence"/>
</dbReference>
<evidence type="ECO:0000313" key="4">
    <source>
        <dbReference type="EMBL" id="OLL24330.1"/>
    </source>
</evidence>
<dbReference type="PANTHER" id="PTHR24320:SF282">
    <property type="entry name" value="WW DOMAIN-CONTAINING OXIDOREDUCTASE"/>
    <property type="match status" value="1"/>
</dbReference>